<proteinExistence type="predicted"/>
<evidence type="ECO:0000313" key="3">
    <source>
        <dbReference type="Proteomes" id="UP000649573"/>
    </source>
</evidence>
<name>A0ABQ2UEA2_9PSEU</name>
<keyword evidence="3" id="KW-1185">Reference proteome</keyword>
<protein>
    <recommendedName>
        <fullName evidence="4">DUF3592 domain-containing protein</fullName>
    </recommendedName>
</protein>
<comment type="caution">
    <text evidence="2">The sequence shown here is derived from an EMBL/GenBank/DDBJ whole genome shotgun (WGS) entry which is preliminary data.</text>
</comment>
<dbReference type="Proteomes" id="UP000649573">
    <property type="component" value="Unassembled WGS sequence"/>
</dbReference>
<evidence type="ECO:0000313" key="2">
    <source>
        <dbReference type="EMBL" id="GGU25597.1"/>
    </source>
</evidence>
<accession>A0ABQ2UEA2</accession>
<dbReference type="Pfam" id="PF19873">
    <property type="entry name" value="DUF6346"/>
    <property type="match status" value="1"/>
</dbReference>
<reference evidence="3" key="1">
    <citation type="journal article" date="2019" name="Int. J. Syst. Evol. Microbiol.">
        <title>The Global Catalogue of Microorganisms (GCM) 10K type strain sequencing project: providing services to taxonomists for standard genome sequencing and annotation.</title>
        <authorList>
            <consortium name="The Broad Institute Genomics Platform"/>
            <consortium name="The Broad Institute Genome Sequencing Center for Infectious Disease"/>
            <person name="Wu L."/>
            <person name="Ma J."/>
        </authorList>
    </citation>
    <scope>NUCLEOTIDE SEQUENCE [LARGE SCALE GENOMIC DNA]</scope>
    <source>
        <strain evidence="3">JCM 3296</strain>
    </source>
</reference>
<keyword evidence="1" id="KW-1133">Transmembrane helix</keyword>
<feature type="transmembrane region" description="Helical" evidence="1">
    <location>
        <begin position="124"/>
        <end position="150"/>
    </location>
</feature>
<gene>
    <name evidence="2" type="ORF">GCM10010178_17230</name>
</gene>
<organism evidence="2 3">
    <name type="scientific">Lentzea flava</name>
    <dbReference type="NCBI Taxonomy" id="103732"/>
    <lineage>
        <taxon>Bacteria</taxon>
        <taxon>Bacillati</taxon>
        <taxon>Actinomycetota</taxon>
        <taxon>Actinomycetes</taxon>
        <taxon>Pseudonocardiales</taxon>
        <taxon>Pseudonocardiaceae</taxon>
        <taxon>Lentzea</taxon>
    </lineage>
</organism>
<evidence type="ECO:0008006" key="4">
    <source>
        <dbReference type="Google" id="ProtNLM"/>
    </source>
</evidence>
<evidence type="ECO:0000256" key="1">
    <source>
        <dbReference type="SAM" id="Phobius"/>
    </source>
</evidence>
<dbReference type="InterPro" id="IPR045927">
    <property type="entry name" value="DUF6346"/>
</dbReference>
<dbReference type="EMBL" id="BMRE01000004">
    <property type="protein sequence ID" value="GGU25597.1"/>
    <property type="molecule type" value="Genomic_DNA"/>
</dbReference>
<keyword evidence="1" id="KW-0472">Membrane</keyword>
<dbReference type="PROSITE" id="PS51257">
    <property type="entry name" value="PROKAR_LIPOPROTEIN"/>
    <property type="match status" value="1"/>
</dbReference>
<keyword evidence="1" id="KW-0812">Transmembrane</keyword>
<dbReference type="RefSeq" id="WP_189253062.1">
    <property type="nucleotide sequence ID" value="NZ_BMRE01000004.1"/>
</dbReference>
<sequence length="160" mass="16687">MKWVAGLFALAILACGCLLGLTGFTKFDPTAGTNSRPVVDRGVARVAGCTRSGPVSINGFGTWWNCQADVEWESGRRTRVTAEAGQLTPDDKGADVPVVQRGESKVRNGSGNPPVYRADFEPSVVLGLGSLLGGMGIGAIGALAVLGTVASRRKKAQERE</sequence>